<keyword evidence="2" id="KW-1185">Reference proteome</keyword>
<name>A0ACC0BJR0_CATRO</name>
<reference evidence="2" key="1">
    <citation type="journal article" date="2023" name="Nat. Plants">
        <title>Single-cell RNA sequencing provides a high-resolution roadmap for understanding the multicellular compartmentation of specialized metabolism.</title>
        <authorList>
            <person name="Sun S."/>
            <person name="Shen X."/>
            <person name="Li Y."/>
            <person name="Li Y."/>
            <person name="Wang S."/>
            <person name="Li R."/>
            <person name="Zhang H."/>
            <person name="Shen G."/>
            <person name="Guo B."/>
            <person name="Wei J."/>
            <person name="Xu J."/>
            <person name="St-Pierre B."/>
            <person name="Chen S."/>
            <person name="Sun C."/>
        </authorList>
    </citation>
    <scope>NUCLEOTIDE SEQUENCE [LARGE SCALE GENOMIC DNA]</scope>
</reference>
<accession>A0ACC0BJR0</accession>
<protein>
    <submittedName>
        <fullName evidence="1">Uncharacterized protein</fullName>
    </submittedName>
</protein>
<dbReference type="EMBL" id="CM044703">
    <property type="protein sequence ID" value="KAI5672922.1"/>
    <property type="molecule type" value="Genomic_DNA"/>
</dbReference>
<evidence type="ECO:0000313" key="2">
    <source>
        <dbReference type="Proteomes" id="UP001060085"/>
    </source>
</evidence>
<evidence type="ECO:0000313" key="1">
    <source>
        <dbReference type="EMBL" id="KAI5672922.1"/>
    </source>
</evidence>
<sequence length="188" mass="20647">MAAAAAGLKQALLVVLLLSVVGRGRRVEARVNHVVGDDRGWDNATDLSSWFTGRIFRVGDIIWFVYSAAEESLVELETAEEFLNCDLRKPVRMYSDGLVKIPLEEQGIRYFASGNPHSCKKGLKLPVKVHPPHSSSQGELRQWPVPVAAPPPAIPSPPRPSTSTHLAATAFSFVFFVGFLPFCYLGLF</sequence>
<proteinExistence type="predicted"/>
<comment type="caution">
    <text evidence="1">The sequence shown here is derived from an EMBL/GenBank/DDBJ whole genome shotgun (WGS) entry which is preliminary data.</text>
</comment>
<dbReference type="Proteomes" id="UP001060085">
    <property type="component" value="Linkage Group LG03"/>
</dbReference>
<organism evidence="1 2">
    <name type="scientific">Catharanthus roseus</name>
    <name type="common">Madagascar periwinkle</name>
    <name type="synonym">Vinca rosea</name>
    <dbReference type="NCBI Taxonomy" id="4058"/>
    <lineage>
        <taxon>Eukaryota</taxon>
        <taxon>Viridiplantae</taxon>
        <taxon>Streptophyta</taxon>
        <taxon>Embryophyta</taxon>
        <taxon>Tracheophyta</taxon>
        <taxon>Spermatophyta</taxon>
        <taxon>Magnoliopsida</taxon>
        <taxon>eudicotyledons</taxon>
        <taxon>Gunneridae</taxon>
        <taxon>Pentapetalae</taxon>
        <taxon>asterids</taxon>
        <taxon>lamiids</taxon>
        <taxon>Gentianales</taxon>
        <taxon>Apocynaceae</taxon>
        <taxon>Rauvolfioideae</taxon>
        <taxon>Vinceae</taxon>
        <taxon>Catharanthinae</taxon>
        <taxon>Catharanthus</taxon>
    </lineage>
</organism>
<gene>
    <name evidence="1" type="ORF">M9H77_13286</name>
</gene>